<dbReference type="WBParaSite" id="PSAMB.scaffold483size49677.g6282.t1">
    <property type="protein sequence ID" value="PSAMB.scaffold483size49677.g6282.t1"/>
    <property type="gene ID" value="PSAMB.scaffold483size49677.g6282"/>
</dbReference>
<dbReference type="GO" id="GO:0008270">
    <property type="term" value="F:zinc ion binding"/>
    <property type="evidence" value="ECO:0007669"/>
    <property type="project" value="InterPro"/>
</dbReference>
<dbReference type="GO" id="GO:0015935">
    <property type="term" value="C:small ribosomal subunit"/>
    <property type="evidence" value="ECO:0007669"/>
    <property type="project" value="InterPro"/>
</dbReference>
<evidence type="ECO:0000256" key="11">
    <source>
        <dbReference type="ARBA" id="ARBA00035455"/>
    </source>
</evidence>
<dbReference type="Pfam" id="PF00253">
    <property type="entry name" value="Ribosomal_S14"/>
    <property type="match status" value="1"/>
</dbReference>
<accession>A0A914WTW2</accession>
<name>A0A914WTW2_9BILA</name>
<dbReference type="HAMAP" id="MF_01364_A">
    <property type="entry name" value="Ribosomal_uS14_2_A"/>
    <property type="match status" value="1"/>
</dbReference>
<evidence type="ECO:0000256" key="2">
    <source>
        <dbReference type="ARBA" id="ARBA00004427"/>
    </source>
</evidence>
<keyword evidence="6" id="KW-0479">Metal-binding</keyword>
<dbReference type="PANTHER" id="PTHR14374:SF0">
    <property type="entry name" value="TRAFFICKING PROTEIN PARTICLE COMPLEX SUBUNIT 11"/>
    <property type="match status" value="1"/>
</dbReference>
<comment type="subunit">
    <text evidence="5">Component of the 40S small ribosomal subunit.</text>
</comment>
<dbReference type="GO" id="GO:0003735">
    <property type="term" value="F:structural constituent of ribosome"/>
    <property type="evidence" value="ECO:0007669"/>
    <property type="project" value="InterPro"/>
</dbReference>
<dbReference type="Gene3D" id="4.10.830.10">
    <property type="entry name" value="30s Ribosomal Protein S14, Chain N"/>
    <property type="match status" value="1"/>
</dbReference>
<evidence type="ECO:0000256" key="6">
    <source>
        <dbReference type="ARBA" id="ARBA00022723"/>
    </source>
</evidence>
<dbReference type="GO" id="GO:0005829">
    <property type="term" value="C:cytosol"/>
    <property type="evidence" value="ECO:0007669"/>
    <property type="project" value="UniProtKB-SubCell"/>
</dbReference>
<evidence type="ECO:0000256" key="4">
    <source>
        <dbReference type="ARBA" id="ARBA00009083"/>
    </source>
</evidence>
<evidence type="ECO:0000313" key="13">
    <source>
        <dbReference type="Proteomes" id="UP000887566"/>
    </source>
</evidence>
<dbReference type="InterPro" id="IPR023676">
    <property type="entry name" value="Ribosomal_uS14_arc"/>
</dbReference>
<protein>
    <recommendedName>
        <fullName evidence="10">Small ribosomal subunit protein uS14</fullName>
    </recommendedName>
    <alternativeName>
        <fullName evidence="11">40S ribosomal protein S29</fullName>
    </alternativeName>
</protein>
<keyword evidence="13" id="KW-1185">Reference proteome</keyword>
<evidence type="ECO:0000256" key="8">
    <source>
        <dbReference type="ARBA" id="ARBA00022980"/>
    </source>
</evidence>
<dbReference type="InterPro" id="IPR039744">
    <property type="entry name" value="RIbosomal_uS14_euk_arc"/>
</dbReference>
<feature type="domain" description="Trafficking protein particle complex subunit 11" evidence="12">
    <location>
        <begin position="248"/>
        <end position="522"/>
    </location>
</feature>
<dbReference type="GO" id="GO:0005791">
    <property type="term" value="C:rough endoplasmic reticulum"/>
    <property type="evidence" value="ECO:0007669"/>
    <property type="project" value="UniProtKB-SubCell"/>
</dbReference>
<dbReference type="InterPro" id="IPR021773">
    <property type="entry name" value="TPC11"/>
</dbReference>
<dbReference type="NCBIfam" id="NF004424">
    <property type="entry name" value="PRK05766.1"/>
    <property type="match status" value="1"/>
</dbReference>
<reference evidence="14" key="1">
    <citation type="submission" date="2022-11" db="UniProtKB">
        <authorList>
            <consortium name="WormBaseParasite"/>
        </authorList>
    </citation>
    <scope>IDENTIFICATION</scope>
</reference>
<dbReference type="Proteomes" id="UP000887566">
    <property type="component" value="Unplaced"/>
</dbReference>
<evidence type="ECO:0000256" key="7">
    <source>
        <dbReference type="ARBA" id="ARBA00022833"/>
    </source>
</evidence>
<evidence type="ECO:0000313" key="14">
    <source>
        <dbReference type="WBParaSite" id="PSAMB.scaffold483size49677.g6282.t1"/>
    </source>
</evidence>
<keyword evidence="8" id="KW-0689">Ribosomal protein</keyword>
<sequence>MGHANIWFSHPRKYGPGSRQCRVCSNHHGLIRKYALNMCRRCFREYSGDIGFKKRSYDAMIPRGILKTNWTHKYLEQIPAVVVLFIDLNWNHPSWTEKKFECQSKVNSIRHSLEGRGTRLAVVLIQTMAPLPPGEDVLAAERATELCSACDLSPKSLFVFPLTDQLFGYILRLEHAFHELAQAFYQGEIRRVKSKKELLSKATHQALLIRCQFKIALLSELRQDSQTALRHYKLAYQHLAEAQLAEEQWFEWKTIAGLVTYKVCRLCFHHNTPLDSIAHFRRHVDFFRPLVGRHPTEQLARIEHYAWLSQQHAIFAELFDGAVHKGLAAVQTQHPGIYFQNAAEEAMRKKRSIQSMVSDLQASWTTASGTLQPPAYPSPDPLGILLGLEFFGQRPWRVGLAEGALTADQGTESAAVLALELRQHGALALATGTLPLLNAAMAQFKRYNCPRTKRHMMVLMADEYLEMGQFAKALQLYGHVVWEYRLERWWSLLVSILYKTLACAFCLGNVKDYVSATLELLNSQITNVDESERGRLQQNLLRLLGGEPPLPEPGLAKSTVDAAMEIWHKDLADRCFFMVQMKRIHACVQARAWFSVPDSSAVSVNETVRIKVALRLLAPLPMQFRQLKIAVEEVNTTAGATSGDQVPLFTDNVQDIPLMPGDVKYFDFSFRPDPNRDIGKQLIISSVELDVGHLQAPIYGSLQWEGAGAVSARPVSAEFATGRRAVSVFDRQSLPDNIKIVSRPALATVDVHHGRSILVGEIYDVHVRITNKEVGALTSFRVFAGLDATSSDDHSPNSSPSTFFFLDPKTNAFVASLALDLADLPVGLTTDVIVKCCSQTVGDHTLRFHASYRIGCVVQGGAAAATIDCACSATTSTVVHVQQPFAVASRPISLNGEPVDQFVQQELCLIHADLQVIATCELVIESVVWQLIDVRLLPGSERRWRYVLFPLVAGHVALPRLRLSSPCLAQETLDRLAQRSLPTSFFVLPFAKRIDQTAAGGATATTSEWTTGATDARLPTAVQTGLT</sequence>
<evidence type="ECO:0000256" key="9">
    <source>
        <dbReference type="ARBA" id="ARBA00023274"/>
    </source>
</evidence>
<dbReference type="FunFam" id="4.10.830.10:FF:000002">
    <property type="entry name" value="40S ribosomal protein S29"/>
    <property type="match status" value="1"/>
</dbReference>
<dbReference type="GO" id="GO:0006412">
    <property type="term" value="P:translation"/>
    <property type="evidence" value="ECO:0007669"/>
    <property type="project" value="InterPro"/>
</dbReference>
<dbReference type="Pfam" id="PF11817">
    <property type="entry name" value="Foie-gras_1"/>
    <property type="match status" value="1"/>
</dbReference>
<dbReference type="PANTHER" id="PTHR14374">
    <property type="entry name" value="FOIE GRAS"/>
    <property type="match status" value="1"/>
</dbReference>
<evidence type="ECO:0000256" key="10">
    <source>
        <dbReference type="ARBA" id="ARBA00035167"/>
    </source>
</evidence>
<comment type="similarity">
    <text evidence="4">Belongs to the universal ribosomal protein uS14 family.</text>
</comment>
<evidence type="ECO:0000256" key="3">
    <source>
        <dbReference type="ARBA" id="ARBA00004514"/>
    </source>
</evidence>
<dbReference type="InterPro" id="IPR043140">
    <property type="entry name" value="Ribosomal_uS14_sf"/>
</dbReference>
<evidence type="ECO:0000259" key="12">
    <source>
        <dbReference type="Pfam" id="PF11817"/>
    </source>
</evidence>
<comment type="subcellular location">
    <subcellularLocation>
        <location evidence="3">Cytoplasm</location>
        <location evidence="3">Cytosol</location>
    </subcellularLocation>
    <subcellularLocation>
        <location evidence="2">Rough endoplasmic reticulum</location>
    </subcellularLocation>
</comment>
<dbReference type="AlphaFoldDB" id="A0A914WTW2"/>
<keyword evidence="9" id="KW-0687">Ribonucleoprotein</keyword>
<dbReference type="InterPro" id="IPR018271">
    <property type="entry name" value="Ribosomal_uS14_CS"/>
</dbReference>
<keyword evidence="7" id="KW-0862">Zinc</keyword>
<dbReference type="GO" id="GO:0003723">
    <property type="term" value="F:RNA binding"/>
    <property type="evidence" value="ECO:0007669"/>
    <property type="project" value="InterPro"/>
</dbReference>
<dbReference type="PROSITE" id="PS00527">
    <property type="entry name" value="RIBOSOMAL_S14"/>
    <property type="match status" value="1"/>
</dbReference>
<dbReference type="InterPro" id="IPR001209">
    <property type="entry name" value="Ribosomal_uS14"/>
</dbReference>
<organism evidence="13 14">
    <name type="scientific">Plectus sambesii</name>
    <dbReference type="NCBI Taxonomy" id="2011161"/>
    <lineage>
        <taxon>Eukaryota</taxon>
        <taxon>Metazoa</taxon>
        <taxon>Ecdysozoa</taxon>
        <taxon>Nematoda</taxon>
        <taxon>Chromadorea</taxon>
        <taxon>Plectida</taxon>
        <taxon>Plectina</taxon>
        <taxon>Plectoidea</taxon>
        <taxon>Plectidae</taxon>
        <taxon>Plectus</taxon>
    </lineage>
</organism>
<evidence type="ECO:0000256" key="1">
    <source>
        <dbReference type="ARBA" id="ARBA00001947"/>
    </source>
</evidence>
<proteinExistence type="inferred from homology"/>
<comment type="cofactor">
    <cofactor evidence="1">
        <name>Zn(2+)</name>
        <dbReference type="ChEBI" id="CHEBI:29105"/>
    </cofactor>
</comment>
<evidence type="ECO:0000256" key="5">
    <source>
        <dbReference type="ARBA" id="ARBA00011542"/>
    </source>
</evidence>